<feature type="region of interest" description="Disordered" evidence="1">
    <location>
        <begin position="115"/>
        <end position="156"/>
    </location>
</feature>
<feature type="region of interest" description="Disordered" evidence="1">
    <location>
        <begin position="372"/>
        <end position="401"/>
    </location>
</feature>
<dbReference type="Proteomes" id="UP000317243">
    <property type="component" value="Unassembled WGS sequence"/>
</dbReference>
<keyword evidence="3" id="KW-1185">Reference proteome</keyword>
<accession>A0A5C5X8A4</accession>
<sequence length="508" mass="56288">MLWRHSPGNHRIRRFLTTEVKVSNLNRFPCPHCSAPLRVRDLSRRGQTIQCPDCSQPVLLEEQDGRLVGVEPIQLPESLQSRVGSSFPVRILLVGILVVTWIVWFLLKPETVSTDTATHSETSVPEESLETSGGTDVGPITIEGDGSANETNEADVDGNGLLQQRLKGIYDSLDRNLALTGSYANGMDLTRDESVPRWSWIAQLERQENAGNLSLDWKAAWNDRQNDSFVRRRLEQYQNPEVTRLAGDDRYPATHFAGVSGVGPDSERLSINHPRAGIFSPFRTVQKSDIVDGTSNTMLIVGVQSMLGAWARPGNATIRSFNQEPYVNGPDGIGTGDQDSMLVLMADGSVKQVSAETDPRIIRRMAAMADGLSLETDENGTPVEFDDRVEEEPEDSSDHEPVLPLLASDAAPFSIDERLEQRLVEYRLVNPTQVGILLREFSEIAGVSVDHSDVDPEQLDHRVTLSLQDVDLLELLKEITASVGLDFEVQARRIRILPKDDPSKSPQD</sequence>
<reference evidence="2 3" key="1">
    <citation type="submission" date="2019-02" db="EMBL/GenBank/DDBJ databases">
        <title>Deep-cultivation of Planctomycetes and their phenomic and genomic characterization uncovers novel biology.</title>
        <authorList>
            <person name="Wiegand S."/>
            <person name="Jogler M."/>
            <person name="Boedeker C."/>
            <person name="Pinto D."/>
            <person name="Vollmers J."/>
            <person name="Rivas-Marin E."/>
            <person name="Kohn T."/>
            <person name="Peeters S.H."/>
            <person name="Heuer A."/>
            <person name="Rast P."/>
            <person name="Oberbeckmann S."/>
            <person name="Bunk B."/>
            <person name="Jeske O."/>
            <person name="Meyerdierks A."/>
            <person name="Storesund J.E."/>
            <person name="Kallscheuer N."/>
            <person name="Luecker S."/>
            <person name="Lage O.M."/>
            <person name="Pohl T."/>
            <person name="Merkel B.J."/>
            <person name="Hornburger P."/>
            <person name="Mueller R.-W."/>
            <person name="Bruemmer F."/>
            <person name="Labrenz M."/>
            <person name="Spormann A.M."/>
            <person name="Op Den Camp H."/>
            <person name="Overmann J."/>
            <person name="Amann R."/>
            <person name="Jetten M.S.M."/>
            <person name="Mascher T."/>
            <person name="Medema M.H."/>
            <person name="Devos D.P."/>
            <person name="Kaster A.-K."/>
            <person name="Ovreas L."/>
            <person name="Rohde M."/>
            <person name="Galperin M.Y."/>
            <person name="Jogler C."/>
        </authorList>
    </citation>
    <scope>NUCLEOTIDE SEQUENCE [LARGE SCALE GENOMIC DNA]</scope>
    <source>
        <strain evidence="2 3">KOR42</strain>
    </source>
</reference>
<protein>
    <submittedName>
        <fullName evidence="2">Uncharacterized protein</fullName>
    </submittedName>
</protein>
<evidence type="ECO:0000313" key="2">
    <source>
        <dbReference type="EMBL" id="TWT58571.1"/>
    </source>
</evidence>
<name>A0A5C5X8A4_9PLAN</name>
<proteinExistence type="predicted"/>
<comment type="caution">
    <text evidence="2">The sequence shown here is derived from an EMBL/GenBank/DDBJ whole genome shotgun (WGS) entry which is preliminary data.</text>
</comment>
<organism evidence="2 3">
    <name type="scientific">Thalassoglobus neptunius</name>
    <dbReference type="NCBI Taxonomy" id="1938619"/>
    <lineage>
        <taxon>Bacteria</taxon>
        <taxon>Pseudomonadati</taxon>
        <taxon>Planctomycetota</taxon>
        <taxon>Planctomycetia</taxon>
        <taxon>Planctomycetales</taxon>
        <taxon>Planctomycetaceae</taxon>
        <taxon>Thalassoglobus</taxon>
    </lineage>
</organism>
<evidence type="ECO:0000256" key="1">
    <source>
        <dbReference type="SAM" id="MobiDB-lite"/>
    </source>
</evidence>
<feature type="compositionally biased region" description="Polar residues" evidence="1">
    <location>
        <begin position="115"/>
        <end position="134"/>
    </location>
</feature>
<evidence type="ECO:0000313" key="3">
    <source>
        <dbReference type="Proteomes" id="UP000317243"/>
    </source>
</evidence>
<gene>
    <name evidence="2" type="ORF">KOR42_19530</name>
</gene>
<dbReference type="AlphaFoldDB" id="A0A5C5X8A4"/>
<dbReference type="EMBL" id="SIHI01000001">
    <property type="protein sequence ID" value="TWT58571.1"/>
    <property type="molecule type" value="Genomic_DNA"/>
</dbReference>